<protein>
    <submittedName>
        <fullName evidence="4">Acid protease</fullName>
    </submittedName>
</protein>
<keyword evidence="4" id="KW-0645">Protease</keyword>
<dbReference type="PROSITE" id="PS51767">
    <property type="entry name" value="PEPTIDASE_A1"/>
    <property type="match status" value="1"/>
</dbReference>
<comment type="similarity">
    <text evidence="1">Belongs to the peptidase A1 family.</text>
</comment>
<dbReference type="PANTHER" id="PTHR47966">
    <property type="entry name" value="BETA-SITE APP-CLEAVING ENZYME, ISOFORM A-RELATED"/>
    <property type="match status" value="1"/>
</dbReference>
<proteinExistence type="inferred from homology"/>
<feature type="chain" id="PRO_5014380209" evidence="2">
    <location>
        <begin position="16"/>
        <end position="477"/>
    </location>
</feature>
<dbReference type="STRING" id="1095630.A0A2J6THW8"/>
<evidence type="ECO:0000256" key="1">
    <source>
        <dbReference type="ARBA" id="ARBA00007447"/>
    </source>
</evidence>
<gene>
    <name evidence="4" type="ORF">K444DRAFT_585863</name>
</gene>
<feature type="domain" description="Peptidase A1" evidence="3">
    <location>
        <begin position="93"/>
        <end position="475"/>
    </location>
</feature>
<dbReference type="InParanoid" id="A0A2J6THW8"/>
<name>A0A2J6THW8_9HELO</name>
<evidence type="ECO:0000313" key="5">
    <source>
        <dbReference type="Proteomes" id="UP000235371"/>
    </source>
</evidence>
<dbReference type="GeneID" id="36586024"/>
<keyword evidence="4" id="KW-0378">Hydrolase</keyword>
<dbReference type="GO" id="GO:0006508">
    <property type="term" value="P:proteolysis"/>
    <property type="evidence" value="ECO:0007669"/>
    <property type="project" value="UniProtKB-KW"/>
</dbReference>
<keyword evidence="2" id="KW-0732">Signal</keyword>
<evidence type="ECO:0000313" key="4">
    <source>
        <dbReference type="EMBL" id="PMD62620.1"/>
    </source>
</evidence>
<dbReference type="SUPFAM" id="SSF50630">
    <property type="entry name" value="Acid proteases"/>
    <property type="match status" value="1"/>
</dbReference>
<dbReference type="RefSeq" id="XP_024739524.1">
    <property type="nucleotide sequence ID" value="XM_024877947.1"/>
</dbReference>
<dbReference type="PANTHER" id="PTHR47966:SF51">
    <property type="entry name" value="BETA-SITE APP-CLEAVING ENZYME, ISOFORM A-RELATED"/>
    <property type="match status" value="1"/>
</dbReference>
<organism evidence="4 5">
    <name type="scientific">Hyaloscypha bicolor E</name>
    <dbReference type="NCBI Taxonomy" id="1095630"/>
    <lineage>
        <taxon>Eukaryota</taxon>
        <taxon>Fungi</taxon>
        <taxon>Dikarya</taxon>
        <taxon>Ascomycota</taxon>
        <taxon>Pezizomycotina</taxon>
        <taxon>Leotiomycetes</taxon>
        <taxon>Helotiales</taxon>
        <taxon>Hyaloscyphaceae</taxon>
        <taxon>Hyaloscypha</taxon>
        <taxon>Hyaloscypha bicolor</taxon>
    </lineage>
</organism>
<feature type="signal peptide" evidence="2">
    <location>
        <begin position="1"/>
        <end position="15"/>
    </location>
</feature>
<dbReference type="InterPro" id="IPR021109">
    <property type="entry name" value="Peptidase_aspartic_dom_sf"/>
</dbReference>
<accession>A0A2J6THW8</accession>
<dbReference type="EMBL" id="KZ613783">
    <property type="protein sequence ID" value="PMD62620.1"/>
    <property type="molecule type" value="Genomic_DNA"/>
</dbReference>
<dbReference type="GO" id="GO:0004190">
    <property type="term" value="F:aspartic-type endopeptidase activity"/>
    <property type="evidence" value="ECO:0007669"/>
    <property type="project" value="InterPro"/>
</dbReference>
<evidence type="ECO:0000259" key="3">
    <source>
        <dbReference type="PROSITE" id="PS51767"/>
    </source>
</evidence>
<sequence>MRYLSFALVTLGSLALEHLPPIHYTISRRGGSFPAPDIANLTYLLEQLRVVEQRYNSTTRDFIGNKVVRKPKRPHGTQALSTLLGDVGRDGNWLASLHIGDPIQEVDMDLDMLTADWWIFSTSSGKGSFYLDFNSKTYGKTSLSFRFDAESPLSVPTCREPKDIIHLPTIKRSIPISFALCRPAKQWVSTLLPSGAYLGLAASTVLSQTKTVPLMMQMIEKNVINTPVWSLVLINGKDGIFSIGGTSAPPVRRAKMETDDELARAGNHGMKRDGVVASRSAADIEMEADLSANEWKWSKVQGAEGWWQILMRGIWVDGSKVLENQPIVLDINTPFILAPPVAARAFYSSVSWSRQLPPPYDQFHAYPCFNPPKIHFEFAGWNVEVLKGKREQGTFSPGGRFSLGRMASGSGYCLGIVVESRMGKGMSLGTEAANMGFKTSMEGGNGLEDVWIVGEPFFRDVQVAFNWKEKKVGMQRV</sequence>
<evidence type="ECO:0000256" key="2">
    <source>
        <dbReference type="SAM" id="SignalP"/>
    </source>
</evidence>
<dbReference type="Gene3D" id="2.40.70.10">
    <property type="entry name" value="Acid Proteases"/>
    <property type="match status" value="2"/>
</dbReference>
<dbReference type="InterPro" id="IPR033121">
    <property type="entry name" value="PEPTIDASE_A1"/>
</dbReference>
<dbReference type="Proteomes" id="UP000235371">
    <property type="component" value="Unassembled WGS sequence"/>
</dbReference>
<dbReference type="OrthoDB" id="15189at2759"/>
<dbReference type="InterPro" id="IPR001461">
    <property type="entry name" value="Aspartic_peptidase_A1"/>
</dbReference>
<reference evidence="4 5" key="1">
    <citation type="submission" date="2016-04" db="EMBL/GenBank/DDBJ databases">
        <title>A degradative enzymes factory behind the ericoid mycorrhizal symbiosis.</title>
        <authorList>
            <consortium name="DOE Joint Genome Institute"/>
            <person name="Martino E."/>
            <person name="Morin E."/>
            <person name="Grelet G."/>
            <person name="Kuo A."/>
            <person name="Kohler A."/>
            <person name="Daghino S."/>
            <person name="Barry K."/>
            <person name="Choi C."/>
            <person name="Cichocki N."/>
            <person name="Clum A."/>
            <person name="Copeland A."/>
            <person name="Hainaut M."/>
            <person name="Haridas S."/>
            <person name="Labutti K."/>
            <person name="Lindquist E."/>
            <person name="Lipzen A."/>
            <person name="Khouja H.-R."/>
            <person name="Murat C."/>
            <person name="Ohm R."/>
            <person name="Olson A."/>
            <person name="Spatafora J."/>
            <person name="Veneault-Fourrey C."/>
            <person name="Henrissat B."/>
            <person name="Grigoriev I."/>
            <person name="Martin F."/>
            <person name="Perotto S."/>
        </authorList>
    </citation>
    <scope>NUCLEOTIDE SEQUENCE [LARGE SCALE GENOMIC DNA]</scope>
    <source>
        <strain evidence="4 5">E</strain>
    </source>
</reference>
<dbReference type="AlphaFoldDB" id="A0A2J6THW8"/>
<keyword evidence="5" id="KW-1185">Reference proteome</keyword>